<dbReference type="EMBL" id="BMAT01002034">
    <property type="protein sequence ID" value="GFR97523.1"/>
    <property type="molecule type" value="Genomic_DNA"/>
</dbReference>
<evidence type="ECO:0000313" key="1">
    <source>
        <dbReference type="EMBL" id="GFR97523.1"/>
    </source>
</evidence>
<accession>A0AAV4HGZ2</accession>
<protein>
    <submittedName>
        <fullName evidence="1">Uncharacterized protein</fullName>
    </submittedName>
</protein>
<proteinExistence type="predicted"/>
<dbReference type="AlphaFoldDB" id="A0AAV4HGZ2"/>
<keyword evidence="2" id="KW-1185">Reference proteome</keyword>
<dbReference type="Proteomes" id="UP000762676">
    <property type="component" value="Unassembled WGS sequence"/>
</dbReference>
<evidence type="ECO:0000313" key="2">
    <source>
        <dbReference type="Proteomes" id="UP000762676"/>
    </source>
</evidence>
<reference evidence="1 2" key="1">
    <citation type="journal article" date="2021" name="Elife">
        <title>Chloroplast acquisition without the gene transfer in kleptoplastic sea slugs, Plakobranchus ocellatus.</title>
        <authorList>
            <person name="Maeda T."/>
            <person name="Takahashi S."/>
            <person name="Yoshida T."/>
            <person name="Shimamura S."/>
            <person name="Takaki Y."/>
            <person name="Nagai Y."/>
            <person name="Toyoda A."/>
            <person name="Suzuki Y."/>
            <person name="Arimoto A."/>
            <person name="Ishii H."/>
            <person name="Satoh N."/>
            <person name="Nishiyama T."/>
            <person name="Hasebe M."/>
            <person name="Maruyama T."/>
            <person name="Minagawa J."/>
            <person name="Obokata J."/>
            <person name="Shigenobu S."/>
        </authorList>
    </citation>
    <scope>NUCLEOTIDE SEQUENCE [LARGE SCALE GENOMIC DNA]</scope>
</reference>
<name>A0AAV4HGZ2_9GAST</name>
<gene>
    <name evidence="1" type="ORF">ElyMa_000994800</name>
</gene>
<organism evidence="1 2">
    <name type="scientific">Elysia marginata</name>
    <dbReference type="NCBI Taxonomy" id="1093978"/>
    <lineage>
        <taxon>Eukaryota</taxon>
        <taxon>Metazoa</taxon>
        <taxon>Spiralia</taxon>
        <taxon>Lophotrochozoa</taxon>
        <taxon>Mollusca</taxon>
        <taxon>Gastropoda</taxon>
        <taxon>Heterobranchia</taxon>
        <taxon>Euthyneura</taxon>
        <taxon>Panpulmonata</taxon>
        <taxon>Sacoglossa</taxon>
        <taxon>Placobranchoidea</taxon>
        <taxon>Plakobranchidae</taxon>
        <taxon>Elysia</taxon>
    </lineage>
</organism>
<comment type="caution">
    <text evidence="1">The sequence shown here is derived from an EMBL/GenBank/DDBJ whole genome shotgun (WGS) entry which is preliminary data.</text>
</comment>
<sequence length="69" mass="8070">MRFFLSRFVIKHVNELPMFESYHKFIVKAEPTATLRFTGYEQLIGDMLITSHSLYAAAHVIFITHAVQR</sequence>